<name>A0A4U8UPI5_STECR</name>
<reference evidence="1 2" key="1">
    <citation type="journal article" date="2015" name="Genome Biol.">
        <title>Comparative genomics of Steinernema reveals deeply conserved gene regulatory networks.</title>
        <authorList>
            <person name="Dillman A.R."/>
            <person name="Macchietto M."/>
            <person name="Porter C.F."/>
            <person name="Rogers A."/>
            <person name="Williams B."/>
            <person name="Antoshechkin I."/>
            <person name="Lee M.M."/>
            <person name="Goodwin Z."/>
            <person name="Lu X."/>
            <person name="Lewis E.E."/>
            <person name="Goodrich-Blair H."/>
            <person name="Stock S.P."/>
            <person name="Adams B.J."/>
            <person name="Sternberg P.W."/>
            <person name="Mortazavi A."/>
        </authorList>
    </citation>
    <scope>NUCLEOTIDE SEQUENCE [LARGE SCALE GENOMIC DNA]</scope>
    <source>
        <strain evidence="1 2">ALL</strain>
    </source>
</reference>
<gene>
    <name evidence="1" type="ORF">L596_001660</name>
</gene>
<comment type="caution">
    <text evidence="1">The sequence shown here is derived from an EMBL/GenBank/DDBJ whole genome shotgun (WGS) entry which is preliminary data.</text>
</comment>
<keyword evidence="2" id="KW-1185">Reference proteome</keyword>
<dbReference type="EMBL" id="CM016762">
    <property type="protein sequence ID" value="TMS33987.1"/>
    <property type="molecule type" value="Genomic_DNA"/>
</dbReference>
<protein>
    <submittedName>
        <fullName evidence="1">Uncharacterized protein</fullName>
    </submittedName>
</protein>
<dbReference type="Proteomes" id="UP000298663">
    <property type="component" value="Chromosome X"/>
</dbReference>
<evidence type="ECO:0000313" key="2">
    <source>
        <dbReference type="Proteomes" id="UP000298663"/>
    </source>
</evidence>
<dbReference type="AlphaFoldDB" id="A0A4U8UPI5"/>
<accession>A0A4U8UPI5</accession>
<reference evidence="1 2" key="2">
    <citation type="journal article" date="2019" name="G3 (Bethesda)">
        <title>Hybrid Assembly of the Genome of the Entomopathogenic Nematode Steinernema carpocapsae Identifies the X-Chromosome.</title>
        <authorList>
            <person name="Serra L."/>
            <person name="Macchietto M."/>
            <person name="Macias-Munoz A."/>
            <person name="McGill C.J."/>
            <person name="Rodriguez I.M."/>
            <person name="Rodriguez B."/>
            <person name="Murad R."/>
            <person name="Mortazavi A."/>
        </authorList>
    </citation>
    <scope>NUCLEOTIDE SEQUENCE [LARGE SCALE GENOMIC DNA]</scope>
    <source>
        <strain evidence="1 2">ALL</strain>
    </source>
</reference>
<evidence type="ECO:0000313" key="1">
    <source>
        <dbReference type="EMBL" id="TMS33987.1"/>
    </source>
</evidence>
<organism evidence="1 2">
    <name type="scientific">Steinernema carpocapsae</name>
    <name type="common">Entomopathogenic nematode</name>
    <dbReference type="NCBI Taxonomy" id="34508"/>
    <lineage>
        <taxon>Eukaryota</taxon>
        <taxon>Metazoa</taxon>
        <taxon>Ecdysozoa</taxon>
        <taxon>Nematoda</taxon>
        <taxon>Chromadorea</taxon>
        <taxon>Rhabditida</taxon>
        <taxon>Tylenchina</taxon>
        <taxon>Panagrolaimomorpha</taxon>
        <taxon>Strongyloidoidea</taxon>
        <taxon>Steinernematidae</taxon>
        <taxon>Steinernema</taxon>
    </lineage>
</organism>
<proteinExistence type="predicted"/>
<sequence>MRNVLKNYKEKKFLDSKDCKNPYPTVSTRFTRRLITLLPIIVIKTLKCLREDLLLWFHGQMARVSLWRRSFVSAALWMCRYTDWNLSPRTRVKIHVLAFF</sequence>
<dbReference type="EMBL" id="AZBU02000001">
    <property type="protein sequence ID" value="TMS33987.1"/>
    <property type="molecule type" value="Genomic_DNA"/>
</dbReference>